<organism evidence="3 4">
    <name type="scientific">Olea europaea subsp. europaea</name>
    <dbReference type="NCBI Taxonomy" id="158383"/>
    <lineage>
        <taxon>Eukaryota</taxon>
        <taxon>Viridiplantae</taxon>
        <taxon>Streptophyta</taxon>
        <taxon>Embryophyta</taxon>
        <taxon>Tracheophyta</taxon>
        <taxon>Spermatophyta</taxon>
        <taxon>Magnoliopsida</taxon>
        <taxon>eudicotyledons</taxon>
        <taxon>Gunneridae</taxon>
        <taxon>Pentapetalae</taxon>
        <taxon>asterids</taxon>
        <taxon>lamiids</taxon>
        <taxon>Lamiales</taxon>
        <taxon>Oleaceae</taxon>
        <taxon>Oleeae</taxon>
        <taxon>Olea</taxon>
    </lineage>
</organism>
<evidence type="ECO:0000256" key="1">
    <source>
        <dbReference type="SAM" id="MobiDB-lite"/>
    </source>
</evidence>
<name>A0A8S0QXF2_OLEEU</name>
<dbReference type="Proteomes" id="UP000594638">
    <property type="component" value="Unassembled WGS sequence"/>
</dbReference>
<feature type="region of interest" description="Disordered" evidence="1">
    <location>
        <begin position="230"/>
        <end position="252"/>
    </location>
</feature>
<dbReference type="EMBL" id="CACTIH010002000">
    <property type="protein sequence ID" value="CAA2971196.1"/>
    <property type="molecule type" value="Genomic_DNA"/>
</dbReference>
<feature type="region of interest" description="Disordered" evidence="1">
    <location>
        <begin position="534"/>
        <end position="555"/>
    </location>
</feature>
<dbReference type="PROSITE" id="PS50004">
    <property type="entry name" value="C2"/>
    <property type="match status" value="2"/>
</dbReference>
<reference evidence="3 4" key="1">
    <citation type="submission" date="2019-12" db="EMBL/GenBank/DDBJ databases">
        <authorList>
            <person name="Alioto T."/>
            <person name="Alioto T."/>
            <person name="Gomez Garrido J."/>
        </authorList>
    </citation>
    <scope>NUCLEOTIDE SEQUENCE [LARGE SCALE GENOMIC DNA]</scope>
</reference>
<evidence type="ECO:0000259" key="2">
    <source>
        <dbReference type="PROSITE" id="PS50004"/>
    </source>
</evidence>
<dbReference type="SMART" id="SM00239">
    <property type="entry name" value="C2"/>
    <property type="match status" value="2"/>
</dbReference>
<feature type="region of interest" description="Disordered" evidence="1">
    <location>
        <begin position="426"/>
        <end position="464"/>
    </location>
</feature>
<sequence length="618" mass="68539">MRTYAVTWVHPGRKFTTRTDKHGQTNPTWNDKFAFRVDDEFLLSDNAAVNVEIYNVSWLHDVLVGIVHVPVGDLINPSPSSLSSSKTTRFVALQVRRPSGNPQGILNMGVSLLDSSMKSMPFNSKVNSGVEDSHSPDGIRKEMNNPNDLQQKNGDHNEEDSDINEKIQFWRSMAEGSENKNEEFPIKPSSVCNGSLVNESACKISMVNGSDLCSDIGPSASVVAAELAQQYEPPQQAAPPSKPKKKPYKTTEIQDTESSILEELTFEEAAAKGFKFTSSRERWRNEGSKSLISAQNLAPVSKSMRTYAVTWVHPGRKFTTRTDKHGQTNPTWNDKFAFRVDDEFLLSDNAAVNVEIYNVSWLHDVLVGIVHVPVGDLINPSPSSLSSSKTTRFVALQVRRPSGNPQGILNMGVSLLDSSMKSMPFNSKVNSGVEDSHSPDGIRKEMNNPNDLQQKNGDHNEEDSDINEKIQFWRSMAEGSENKNEEFPIKPSSVCNGSLVNESACKISMVNGSDLCSDIGPSASVVAAELAQQYEPPQQAAPPSKPKKKPYKTTEIQDTESSILEELTFEEAAAKGFKFTSSRERWRNEGSKSQHILYKNDICSGFDHPIVDSFWCRK</sequence>
<feature type="region of interest" description="Disordered" evidence="1">
    <location>
        <begin position="123"/>
        <end position="161"/>
    </location>
</feature>
<keyword evidence="4" id="KW-1185">Reference proteome</keyword>
<feature type="domain" description="C2" evidence="2">
    <location>
        <begin position="268"/>
        <end position="387"/>
    </location>
</feature>
<evidence type="ECO:0000313" key="4">
    <source>
        <dbReference type="Proteomes" id="UP000594638"/>
    </source>
</evidence>
<dbReference type="Gramene" id="OE9A104131T1">
    <property type="protein sequence ID" value="OE9A104131C1"/>
    <property type="gene ID" value="OE9A104131"/>
</dbReference>
<feature type="compositionally biased region" description="Basic and acidic residues" evidence="1">
    <location>
        <begin position="434"/>
        <end position="446"/>
    </location>
</feature>
<gene>
    <name evidence="3" type="ORF">OLEA9_A104131</name>
</gene>
<dbReference type="AlphaFoldDB" id="A0A8S0QXF2"/>
<feature type="compositionally biased region" description="Basic and acidic residues" evidence="1">
    <location>
        <begin position="131"/>
        <end position="143"/>
    </location>
</feature>
<dbReference type="CDD" id="cd04051">
    <property type="entry name" value="C2_SRC2_like"/>
    <property type="match status" value="2"/>
</dbReference>
<dbReference type="OrthoDB" id="1909968at2759"/>
<accession>A0A8S0QXF2</accession>
<dbReference type="PANTHER" id="PTHR32246">
    <property type="entry name" value="INGRESSION PROTEIN FIC1"/>
    <property type="match status" value="1"/>
</dbReference>
<dbReference type="Pfam" id="PF00168">
    <property type="entry name" value="C2"/>
    <property type="match status" value="2"/>
</dbReference>
<dbReference type="GO" id="GO:0006952">
    <property type="term" value="P:defense response"/>
    <property type="evidence" value="ECO:0007669"/>
    <property type="project" value="InterPro"/>
</dbReference>
<proteinExistence type="predicted"/>
<dbReference type="SUPFAM" id="SSF49562">
    <property type="entry name" value="C2 domain (Calcium/lipid-binding domain, CaLB)"/>
    <property type="match status" value="2"/>
</dbReference>
<comment type="caution">
    <text evidence="3">The sequence shown here is derived from an EMBL/GenBank/DDBJ whole genome shotgun (WGS) entry which is preliminary data.</text>
</comment>
<protein>
    <submittedName>
        <fullName evidence="3">Anaphase-promoting complex subunit 1-like</fullName>
    </submittedName>
</protein>
<evidence type="ECO:0000313" key="3">
    <source>
        <dbReference type="EMBL" id="CAA2971196.1"/>
    </source>
</evidence>
<feature type="domain" description="C2" evidence="2">
    <location>
        <begin position="1"/>
        <end position="84"/>
    </location>
</feature>
<dbReference type="PANTHER" id="PTHR32246:SF103">
    <property type="entry name" value="CALCIUM-DEPENDENT LIPID-BINDING (CALB DOMAIN) FAMILY PROTEIN"/>
    <property type="match status" value="1"/>
</dbReference>
<dbReference type="InterPro" id="IPR044750">
    <property type="entry name" value="C2_SRC2/BAP"/>
</dbReference>
<dbReference type="InterPro" id="IPR000008">
    <property type="entry name" value="C2_dom"/>
</dbReference>
<dbReference type="InterPro" id="IPR035892">
    <property type="entry name" value="C2_domain_sf"/>
</dbReference>
<dbReference type="Gene3D" id="2.60.40.150">
    <property type="entry name" value="C2 domain"/>
    <property type="match status" value="2"/>
</dbReference>